<dbReference type="PANTHER" id="PTHR46093:SF18">
    <property type="entry name" value="FIBRONECTIN TYPE-III DOMAIN-CONTAINING PROTEIN"/>
    <property type="match status" value="1"/>
</dbReference>
<evidence type="ECO:0000256" key="1">
    <source>
        <dbReference type="ARBA" id="ARBA00022441"/>
    </source>
</evidence>
<accession>A0A9N9HUH4</accession>
<protein>
    <submittedName>
        <fullName evidence="4">2927_t:CDS:1</fullName>
    </submittedName>
</protein>
<dbReference type="Gene3D" id="2.120.10.80">
    <property type="entry name" value="Kelch-type beta propeller"/>
    <property type="match status" value="2"/>
</dbReference>
<proteinExistence type="predicted"/>
<comment type="caution">
    <text evidence="4">The sequence shown here is derived from an EMBL/GenBank/DDBJ whole genome shotgun (WGS) entry which is preliminary data.</text>
</comment>
<keyword evidence="5" id="KW-1185">Reference proteome</keyword>
<evidence type="ECO:0000256" key="3">
    <source>
        <dbReference type="SAM" id="SignalP"/>
    </source>
</evidence>
<reference evidence="4" key="1">
    <citation type="submission" date="2021-06" db="EMBL/GenBank/DDBJ databases">
        <authorList>
            <person name="Kallberg Y."/>
            <person name="Tangrot J."/>
            <person name="Rosling A."/>
        </authorList>
    </citation>
    <scope>NUCLEOTIDE SEQUENCE</scope>
    <source>
        <strain evidence="4">UK204</strain>
    </source>
</reference>
<evidence type="ECO:0000313" key="5">
    <source>
        <dbReference type="Proteomes" id="UP000789570"/>
    </source>
</evidence>
<keyword evidence="1" id="KW-0880">Kelch repeat</keyword>
<dbReference type="PANTHER" id="PTHR46093">
    <property type="entry name" value="ACYL-COA-BINDING DOMAIN-CONTAINING PROTEIN 5"/>
    <property type="match status" value="1"/>
</dbReference>
<evidence type="ECO:0000313" key="4">
    <source>
        <dbReference type="EMBL" id="CAG8705687.1"/>
    </source>
</evidence>
<organism evidence="4 5">
    <name type="scientific">Funneliformis caledonium</name>
    <dbReference type="NCBI Taxonomy" id="1117310"/>
    <lineage>
        <taxon>Eukaryota</taxon>
        <taxon>Fungi</taxon>
        <taxon>Fungi incertae sedis</taxon>
        <taxon>Mucoromycota</taxon>
        <taxon>Glomeromycotina</taxon>
        <taxon>Glomeromycetes</taxon>
        <taxon>Glomerales</taxon>
        <taxon>Glomeraceae</taxon>
        <taxon>Funneliformis</taxon>
    </lineage>
</organism>
<dbReference type="AlphaFoldDB" id="A0A9N9HUH4"/>
<dbReference type="Pfam" id="PF24681">
    <property type="entry name" value="Kelch_KLHDC2_KLHL20_DRC7"/>
    <property type="match status" value="1"/>
</dbReference>
<dbReference type="InterPro" id="IPR015915">
    <property type="entry name" value="Kelch-typ_b-propeller"/>
</dbReference>
<evidence type="ECO:0000256" key="2">
    <source>
        <dbReference type="ARBA" id="ARBA00022737"/>
    </source>
</evidence>
<feature type="signal peptide" evidence="3">
    <location>
        <begin position="1"/>
        <end position="23"/>
    </location>
</feature>
<dbReference type="SUPFAM" id="SSF117281">
    <property type="entry name" value="Kelch motif"/>
    <property type="match status" value="1"/>
</dbReference>
<feature type="non-terminal residue" evidence="4">
    <location>
        <position position="1"/>
    </location>
</feature>
<name>A0A9N9HUH4_9GLOM</name>
<dbReference type="OrthoDB" id="10251809at2759"/>
<sequence length="359" mass="40545">MSKNYSIYIALWFLIRLVIEVNCQVEPFKPLKRYAHTATLIDNKLYILGGRVTSTTNNENIGKQFFYLDVSVPFNTKYLTWNDLTEINIIPAHRAASSARGGVYNDTLFLYGAGNDKGNLELVYTFDTKSNSWSIPKLTGNEDTFNMKFNLRGIADDNGNMYLFGGNKVDRKTYYNDMLILDTINLNLKVGSSVDAPNIRNLYGATFIQSNFIIYFGGSMNDDHFAYPLKEITSGTIPSDRASFSTVLSLDGQRVIIFGGEVHDNIIELQYAFYVLNLTNFEWSIPKLSGNKPAESRAWHEADVIGKYMVISFGVGNNEDKDSDDILLLDISNNEEYIWTNTFELSTKQSTQLSIPAII</sequence>
<keyword evidence="3" id="KW-0732">Signal</keyword>
<dbReference type="Proteomes" id="UP000789570">
    <property type="component" value="Unassembled WGS sequence"/>
</dbReference>
<keyword evidence="2" id="KW-0677">Repeat</keyword>
<gene>
    <name evidence="4" type="ORF">FCALED_LOCUS13690</name>
</gene>
<dbReference type="EMBL" id="CAJVPQ010008321">
    <property type="protein sequence ID" value="CAG8705687.1"/>
    <property type="molecule type" value="Genomic_DNA"/>
</dbReference>
<feature type="chain" id="PRO_5040423239" evidence="3">
    <location>
        <begin position="24"/>
        <end position="359"/>
    </location>
</feature>